<dbReference type="Proteomes" id="UP000774617">
    <property type="component" value="Unassembled WGS sequence"/>
</dbReference>
<evidence type="ECO:0000313" key="2">
    <source>
        <dbReference type="Proteomes" id="UP000774617"/>
    </source>
</evidence>
<evidence type="ECO:0000313" key="1">
    <source>
        <dbReference type="EMBL" id="KAH7043844.1"/>
    </source>
</evidence>
<accession>A0ABQ8G6G4</accession>
<reference evidence="1 2" key="1">
    <citation type="journal article" date="2021" name="Nat. Commun.">
        <title>Genetic determinants of endophytism in the Arabidopsis root mycobiome.</title>
        <authorList>
            <person name="Mesny F."/>
            <person name="Miyauchi S."/>
            <person name="Thiergart T."/>
            <person name="Pickel B."/>
            <person name="Atanasova L."/>
            <person name="Karlsson M."/>
            <person name="Huettel B."/>
            <person name="Barry K.W."/>
            <person name="Haridas S."/>
            <person name="Chen C."/>
            <person name="Bauer D."/>
            <person name="Andreopoulos W."/>
            <person name="Pangilinan J."/>
            <person name="LaButti K."/>
            <person name="Riley R."/>
            <person name="Lipzen A."/>
            <person name="Clum A."/>
            <person name="Drula E."/>
            <person name="Henrissat B."/>
            <person name="Kohler A."/>
            <person name="Grigoriev I.V."/>
            <person name="Martin F.M."/>
            <person name="Hacquard S."/>
        </authorList>
    </citation>
    <scope>NUCLEOTIDE SEQUENCE [LARGE SCALE GENOMIC DNA]</scope>
    <source>
        <strain evidence="1 2">MPI-SDFR-AT-0080</strain>
    </source>
</reference>
<dbReference type="EMBL" id="JAGTJR010000022">
    <property type="protein sequence ID" value="KAH7043844.1"/>
    <property type="molecule type" value="Genomic_DNA"/>
</dbReference>
<keyword evidence="2" id="KW-1185">Reference proteome</keyword>
<comment type="caution">
    <text evidence="1">The sequence shown here is derived from an EMBL/GenBank/DDBJ whole genome shotgun (WGS) entry which is preliminary data.</text>
</comment>
<dbReference type="PANTHER" id="PTHR36167:SF4">
    <property type="entry name" value="FUNGAL N-TERMINAL DOMAIN-CONTAINING PROTEIN"/>
    <property type="match status" value="1"/>
</dbReference>
<name>A0ABQ8G6G4_9PEZI</name>
<organism evidence="1 2">
    <name type="scientific">Macrophomina phaseolina</name>
    <dbReference type="NCBI Taxonomy" id="35725"/>
    <lineage>
        <taxon>Eukaryota</taxon>
        <taxon>Fungi</taxon>
        <taxon>Dikarya</taxon>
        <taxon>Ascomycota</taxon>
        <taxon>Pezizomycotina</taxon>
        <taxon>Dothideomycetes</taxon>
        <taxon>Dothideomycetes incertae sedis</taxon>
        <taxon>Botryosphaeriales</taxon>
        <taxon>Botryosphaeriaceae</taxon>
        <taxon>Macrophomina</taxon>
    </lineage>
</organism>
<proteinExistence type="predicted"/>
<protein>
    <recommendedName>
        <fullName evidence="3">Fungal N-terminal domain-containing protein</fullName>
    </recommendedName>
</protein>
<dbReference type="PANTHER" id="PTHR36167">
    <property type="entry name" value="C2H2 FINGER DOMAIN TRANSCRIPTION FACTOR (EUROFUNG)-RELATED"/>
    <property type="match status" value="1"/>
</dbReference>
<sequence>MAGEIGIAASTGEVAEFGLRVSKDLSDYAEAISSADCRIKDLARDVELTSEVFQDAERVFEDHENAVIRNEDADNTARSLIDGYRRILESIDAILVKGRSIKSLWPFDRQKLEIFNAELDLKNGGMQLLLLTTQVASRMNAGDDSTSASMRKLEGLVSALEASSRRLEAVRTEVILTGGSSTSLLRKAPQLLILTEAPNSHILTIVLHRPASQSYKSLHSPQIALMR</sequence>
<dbReference type="InterPro" id="IPR039327">
    <property type="entry name" value="CON7-like"/>
</dbReference>
<evidence type="ECO:0008006" key="3">
    <source>
        <dbReference type="Google" id="ProtNLM"/>
    </source>
</evidence>
<gene>
    <name evidence="1" type="ORF">B0J12DRAFT_192498</name>
</gene>